<feature type="compositionally biased region" description="Low complexity" evidence="1">
    <location>
        <begin position="398"/>
        <end position="421"/>
    </location>
</feature>
<feature type="region of interest" description="Disordered" evidence="1">
    <location>
        <begin position="129"/>
        <end position="176"/>
    </location>
</feature>
<feature type="region of interest" description="Disordered" evidence="1">
    <location>
        <begin position="496"/>
        <end position="617"/>
    </location>
</feature>
<dbReference type="STRING" id="1210090.GCA_001613185_02176"/>
<proteinExistence type="predicted"/>
<protein>
    <submittedName>
        <fullName evidence="2">PPE family protein</fullName>
    </submittedName>
</protein>
<feature type="compositionally biased region" description="Low complexity" evidence="1">
    <location>
        <begin position="456"/>
        <end position="467"/>
    </location>
</feature>
<accession>A0A366DFS3</accession>
<feature type="region of interest" description="Disordered" evidence="1">
    <location>
        <begin position="1"/>
        <end position="21"/>
    </location>
</feature>
<feature type="compositionally biased region" description="Gly residues" evidence="1">
    <location>
        <begin position="1"/>
        <end position="10"/>
    </location>
</feature>
<comment type="caution">
    <text evidence="2">The sequence shown here is derived from an EMBL/GenBank/DDBJ whole genome shotgun (WGS) entry which is preliminary data.</text>
</comment>
<feature type="compositionally biased region" description="Low complexity" evidence="1">
    <location>
        <begin position="608"/>
        <end position="617"/>
    </location>
</feature>
<sequence length="617" mass="62329">MADEGNGGSAGDRTDPWPTLSGYASEGTLEFEPSAAYNLANAAADAIAKLMAVREQALESHNHSLVFSNMRSGSELGRMFDNRGDDLIAAVDRHVEILEDMFDTFIAAGKAYVGADEGNAELLDSIALPTEPGRLSGEPRTIDTSNTTPRYTPDSVTPTSSYLPLDETDGPPTAPTLTGPSERMQEFDGGLPPGFGAVSYGPNVEEGSSRSYSQLYYLGQSVGEEKAKVANRAGVWSWLADNVHEAYSSFRVGMVGVTGESWRGAGREAAAAAVSSYLESVPPLRKSMKVIADNLEYAVGWMEDTRVSMPQSPVNPASQSPGYTAYGTSGSTAADDLAKYQTNMNVTYGTGATESGSRVPLIPLPDGYFGDVPSVNGEPGGESGGGPGPGGVAGPGPGAMAAGPGPGPGLSAPIAPGVGPMPSGGSGTTVPVVGGMPGGMPGREGAAEAARRLAEQQRQAAQQSGAQQAAQQALSGAQQAAQQALAAGQQALGQQAAAARPVDPRMAAGPGTGAKPTGGGGPGVGSGSGPARTAAEASRLFPRAGGLGSGAGTMFPRAGLSPTGGMMPGAPGAAGAPARSAGENAGERKRPAYLDSTEHLEEAMGEAPRVVRPVVER</sequence>
<dbReference type="EMBL" id="QNRE01000008">
    <property type="protein sequence ID" value="RBO88922.1"/>
    <property type="molecule type" value="Genomic_DNA"/>
</dbReference>
<feature type="compositionally biased region" description="Basic and acidic residues" evidence="1">
    <location>
        <begin position="585"/>
        <end position="602"/>
    </location>
</feature>
<evidence type="ECO:0000313" key="3">
    <source>
        <dbReference type="Proteomes" id="UP000252586"/>
    </source>
</evidence>
<organism evidence="2 3">
    <name type="scientific">Nocardia puris</name>
    <dbReference type="NCBI Taxonomy" id="208602"/>
    <lineage>
        <taxon>Bacteria</taxon>
        <taxon>Bacillati</taxon>
        <taxon>Actinomycetota</taxon>
        <taxon>Actinomycetes</taxon>
        <taxon>Mycobacteriales</taxon>
        <taxon>Nocardiaceae</taxon>
        <taxon>Nocardia</taxon>
    </lineage>
</organism>
<evidence type="ECO:0000313" key="2">
    <source>
        <dbReference type="EMBL" id="RBO88922.1"/>
    </source>
</evidence>
<feature type="region of interest" description="Disordered" evidence="1">
    <location>
        <begin position="370"/>
        <end position="467"/>
    </location>
</feature>
<feature type="compositionally biased region" description="Basic and acidic residues" evidence="1">
    <location>
        <begin position="445"/>
        <end position="455"/>
    </location>
</feature>
<dbReference type="Gene3D" id="1.20.1260.20">
    <property type="entry name" value="PPE superfamily"/>
    <property type="match status" value="1"/>
</dbReference>
<feature type="compositionally biased region" description="Low complexity" evidence="1">
    <location>
        <begin position="564"/>
        <end position="578"/>
    </location>
</feature>
<dbReference type="AlphaFoldDB" id="A0A366DFS3"/>
<feature type="compositionally biased region" description="Gly residues" evidence="1">
    <location>
        <begin position="378"/>
        <end position="397"/>
    </location>
</feature>
<dbReference type="RefSeq" id="WP_170160781.1">
    <property type="nucleotide sequence ID" value="NZ_QNRE01000008.1"/>
</dbReference>
<feature type="compositionally biased region" description="Gly residues" evidence="1">
    <location>
        <begin position="510"/>
        <end position="528"/>
    </location>
</feature>
<dbReference type="Proteomes" id="UP000252586">
    <property type="component" value="Unassembled WGS sequence"/>
</dbReference>
<keyword evidence="3" id="KW-1185">Reference proteome</keyword>
<gene>
    <name evidence="2" type="ORF">DFR74_108147</name>
</gene>
<evidence type="ECO:0000256" key="1">
    <source>
        <dbReference type="SAM" id="MobiDB-lite"/>
    </source>
</evidence>
<feature type="compositionally biased region" description="Polar residues" evidence="1">
    <location>
        <begin position="142"/>
        <end position="162"/>
    </location>
</feature>
<name>A0A366DFS3_9NOCA</name>
<reference evidence="2 3" key="1">
    <citation type="submission" date="2018-06" db="EMBL/GenBank/DDBJ databases">
        <title>Genomic Encyclopedia of Type Strains, Phase IV (KMG-IV): sequencing the most valuable type-strain genomes for metagenomic binning, comparative biology and taxonomic classification.</title>
        <authorList>
            <person name="Goeker M."/>
        </authorList>
    </citation>
    <scope>NUCLEOTIDE SEQUENCE [LARGE SCALE GENOMIC DNA]</scope>
    <source>
        <strain evidence="2 3">DSM 44599</strain>
    </source>
</reference>
<dbReference type="SUPFAM" id="SSF140459">
    <property type="entry name" value="PE/PPE dimer-like"/>
    <property type="match status" value="1"/>
</dbReference>
<dbReference type="InterPro" id="IPR038332">
    <property type="entry name" value="PPE_sf"/>
</dbReference>